<evidence type="ECO:0000313" key="7">
    <source>
        <dbReference type="Proteomes" id="UP000576082"/>
    </source>
</evidence>
<dbReference type="InterPro" id="IPR024087">
    <property type="entry name" value="Creatininase-like_sf"/>
</dbReference>
<reference evidence="6 7" key="1">
    <citation type="submission" date="2020-04" db="EMBL/GenBank/DDBJ databases">
        <title>Flammeovirga sp. SR4, a novel species isolated from seawater.</title>
        <authorList>
            <person name="Wang X."/>
        </authorList>
    </citation>
    <scope>NUCLEOTIDE SEQUENCE [LARGE SCALE GENOMIC DNA]</scope>
    <source>
        <strain evidence="6 7">ATCC 23126</strain>
    </source>
</reference>
<evidence type="ECO:0000256" key="4">
    <source>
        <dbReference type="ARBA" id="ARBA00022833"/>
    </source>
</evidence>
<keyword evidence="7" id="KW-1185">Reference proteome</keyword>
<evidence type="ECO:0000313" key="6">
    <source>
        <dbReference type="EMBL" id="NME67525.1"/>
    </source>
</evidence>
<evidence type="ECO:0000256" key="3">
    <source>
        <dbReference type="ARBA" id="ARBA00022801"/>
    </source>
</evidence>
<dbReference type="SUPFAM" id="SSF102215">
    <property type="entry name" value="Creatininase"/>
    <property type="match status" value="1"/>
</dbReference>
<evidence type="ECO:0000256" key="1">
    <source>
        <dbReference type="ARBA" id="ARBA00001947"/>
    </source>
</evidence>
<name>A0A7X9P150_9BACT</name>
<accession>A0A7X9P150</accession>
<comment type="cofactor">
    <cofactor evidence="1">
        <name>Zn(2+)</name>
        <dbReference type="ChEBI" id="CHEBI:29105"/>
    </cofactor>
</comment>
<proteinExistence type="inferred from homology"/>
<dbReference type="Pfam" id="PF02633">
    <property type="entry name" value="Creatininase"/>
    <property type="match status" value="1"/>
</dbReference>
<dbReference type="GO" id="GO:0046872">
    <property type="term" value="F:metal ion binding"/>
    <property type="evidence" value="ECO:0007669"/>
    <property type="project" value="UniProtKB-KW"/>
</dbReference>
<dbReference type="AlphaFoldDB" id="A0A7X9P150"/>
<sequence>MKNRPYILAECHWETLQHADFEVAILPWGATEAHNYHLPYATDNIQVDAIAAEAAKFAWENGAKVIVLPTIPLGVNTGQTDIYLDMNIYPSTQKAILNDTIEVLNRHSIKKLLILNGHGGNDFKTMIRELGVKYPEMLVCASSWFQVLDRNKYFDQPGDHADEVETSLILHLAPELVLPQEKWGKGTEKRNKIEAFNEGWVWTERKWSEISEDTGTGNPALATREKGENFFKAVTKKLGEFLCELDQVDRKEMYK</sequence>
<evidence type="ECO:0000256" key="5">
    <source>
        <dbReference type="ARBA" id="ARBA00024029"/>
    </source>
</evidence>
<evidence type="ECO:0000256" key="2">
    <source>
        <dbReference type="ARBA" id="ARBA00022723"/>
    </source>
</evidence>
<gene>
    <name evidence="6" type="ORF">HHU12_06075</name>
</gene>
<keyword evidence="3" id="KW-0378">Hydrolase</keyword>
<keyword evidence="2" id="KW-0479">Metal-binding</keyword>
<keyword evidence="4" id="KW-0862">Zinc</keyword>
<dbReference type="GO" id="GO:0009231">
    <property type="term" value="P:riboflavin biosynthetic process"/>
    <property type="evidence" value="ECO:0007669"/>
    <property type="project" value="TreeGrafter"/>
</dbReference>
<dbReference type="GO" id="GO:0016811">
    <property type="term" value="F:hydrolase activity, acting on carbon-nitrogen (but not peptide) bonds, in linear amides"/>
    <property type="evidence" value="ECO:0007669"/>
    <property type="project" value="TreeGrafter"/>
</dbReference>
<dbReference type="PANTHER" id="PTHR35005">
    <property type="entry name" value="3-DEHYDRO-SCYLLO-INOSOSE HYDROLASE"/>
    <property type="match status" value="1"/>
</dbReference>
<protein>
    <submittedName>
        <fullName evidence="6">Creatininase family protein</fullName>
    </submittedName>
</protein>
<dbReference type="Proteomes" id="UP000576082">
    <property type="component" value="Unassembled WGS sequence"/>
</dbReference>
<dbReference type="InterPro" id="IPR003785">
    <property type="entry name" value="Creatininase/forma_Hydrolase"/>
</dbReference>
<comment type="caution">
    <text evidence="6">The sequence shown here is derived from an EMBL/GenBank/DDBJ whole genome shotgun (WGS) entry which is preliminary data.</text>
</comment>
<dbReference type="Gene3D" id="3.40.50.10310">
    <property type="entry name" value="Creatininase"/>
    <property type="match status" value="1"/>
</dbReference>
<organism evidence="6 7">
    <name type="scientific">Flammeovirga aprica JL-4</name>
    <dbReference type="NCBI Taxonomy" id="694437"/>
    <lineage>
        <taxon>Bacteria</taxon>
        <taxon>Pseudomonadati</taxon>
        <taxon>Bacteroidota</taxon>
        <taxon>Cytophagia</taxon>
        <taxon>Cytophagales</taxon>
        <taxon>Flammeovirgaceae</taxon>
        <taxon>Flammeovirga</taxon>
    </lineage>
</organism>
<dbReference type="RefSeq" id="WP_169655860.1">
    <property type="nucleotide sequence ID" value="NZ_JABANE010000011.1"/>
</dbReference>
<dbReference type="EMBL" id="JABANE010000011">
    <property type="protein sequence ID" value="NME67525.1"/>
    <property type="molecule type" value="Genomic_DNA"/>
</dbReference>
<comment type="similarity">
    <text evidence="5">Belongs to the creatininase superfamily.</text>
</comment>
<dbReference type="PANTHER" id="PTHR35005:SF1">
    <property type="entry name" value="2-AMINO-5-FORMYLAMINO-6-RIBOSYLAMINOPYRIMIDIN-4(3H)-ONE 5'-MONOPHOSPHATE DEFORMYLASE"/>
    <property type="match status" value="1"/>
</dbReference>